<dbReference type="FunFam" id="1.25.40.10:FF:000566">
    <property type="entry name" value="Pentatricopeptide repeat-containing protein"/>
    <property type="match status" value="1"/>
</dbReference>
<sequence length="812" mass="89867">MPPSSLSTLLSLQPLDVHKLANRFAAHLQLLAAALPKASAAASLPSPILLRLRALHAHILASGFKPRAHILNRLVDLYAKAGDLPSARLLFDAAAPADAAAATSLVNAYAATGRLPLARRLFDCIPLPSRDTVFYNSMISGYARAGDGPLALAIFRDMLRDDFRPDDYTFTGVLSAAATIIVLELDHCGQLHCAVVKSGTEQVISVSNALIALYFKCDSPEIAVIAREVFDRMVKRDELTWTTMVVGYVRKRDINEARQVFDKMEGRFDVVWNAMISGYVHCGLFSEALEMFRRMNSIGISLDEFTYTSVLSACANAGLFIHGKAVHAHIIRSGPDFNPESALPIENVLVTLYSKCGKTNVAKRIFDDIKRKDPVSWNAILTGYVNCGRIDDALAIFQIMPHKNELAWMVMISGFVHNGLAEEGLKLFSRMRAEGTKPYDYTYASTIAACGELGTLEHGRQLHAQLIQFGYESSNSAGNALLTMYAKCGALEEARLMFLVMPNVDSVSWNAMIAALGHHGHGREAIELFDCMIGEGIFPDRISFLTVLSACNHAGLVDEGFRYFESMKHDYGIIPGEDHYARLIDLLGRAGRIGEGRDVIKSMPFEPGPSIWEAVLSGCRMHGDMDLGIYAAEQLFKMIPQHDGTYVLLSNIYAAVGWWEDVARVRKLMKDRGVKKEPGCSWIEVANKVHVFLVNDARHPEVQEVYKFLEILGVKMRKLGYVPDTKFVLHDVDPGKKEYALSTHSEKLAVGYGLMKLPSGATVRVLKNLRICGDCHAAIMFMSKAADREIIVRDVKRFHHFNNGECSCGNYW</sequence>
<dbReference type="Pfam" id="PF14432">
    <property type="entry name" value="DYW_deaminase"/>
    <property type="match status" value="1"/>
</dbReference>
<evidence type="ECO:0000313" key="4">
    <source>
        <dbReference type="Proteomes" id="UP000228380"/>
    </source>
</evidence>
<dbReference type="RefSeq" id="XP_008805705.2">
    <property type="nucleotide sequence ID" value="XM_008807483.4"/>
</dbReference>
<feature type="repeat" description="PPR" evidence="2">
    <location>
        <begin position="237"/>
        <end position="267"/>
    </location>
</feature>
<dbReference type="AlphaFoldDB" id="A0A8B7CSV6"/>
<dbReference type="GO" id="GO:0008270">
    <property type="term" value="F:zinc ion binding"/>
    <property type="evidence" value="ECO:0007669"/>
    <property type="project" value="InterPro"/>
</dbReference>
<gene>
    <name evidence="5 6" type="primary">LOC103718592</name>
</gene>
<dbReference type="InterPro" id="IPR046848">
    <property type="entry name" value="E_motif"/>
</dbReference>
<evidence type="ECO:0000256" key="2">
    <source>
        <dbReference type="PROSITE-ProRule" id="PRU00708"/>
    </source>
</evidence>
<dbReference type="Proteomes" id="UP000228380">
    <property type="component" value="Unplaced"/>
</dbReference>
<dbReference type="InterPro" id="IPR046960">
    <property type="entry name" value="PPR_At4g14850-like_plant"/>
</dbReference>
<feature type="repeat" description="PPR" evidence="2">
    <location>
        <begin position="131"/>
        <end position="165"/>
    </location>
</feature>
<proteinExistence type="predicted"/>
<evidence type="ECO:0000256" key="1">
    <source>
        <dbReference type="ARBA" id="ARBA00022737"/>
    </source>
</evidence>
<dbReference type="GeneID" id="103718592"/>
<dbReference type="InterPro" id="IPR002885">
    <property type="entry name" value="PPR_rpt"/>
</dbReference>
<evidence type="ECO:0000313" key="6">
    <source>
        <dbReference type="RefSeq" id="XP_017701065.2"/>
    </source>
</evidence>
<dbReference type="Pfam" id="PF20431">
    <property type="entry name" value="E_motif"/>
    <property type="match status" value="1"/>
</dbReference>
<dbReference type="RefSeq" id="XP_017701065.2">
    <property type="nucleotide sequence ID" value="XM_017845576.3"/>
</dbReference>
<dbReference type="GO" id="GO:0003723">
    <property type="term" value="F:RNA binding"/>
    <property type="evidence" value="ECO:0007669"/>
    <property type="project" value="InterPro"/>
</dbReference>
<feature type="domain" description="DYW" evidence="3">
    <location>
        <begin position="720"/>
        <end position="812"/>
    </location>
</feature>
<keyword evidence="1" id="KW-0677">Repeat</keyword>
<feature type="repeat" description="PPR" evidence="2">
    <location>
        <begin position="373"/>
        <end position="403"/>
    </location>
</feature>
<reference evidence="5 6" key="1">
    <citation type="submission" date="2025-04" db="UniProtKB">
        <authorList>
            <consortium name="RefSeq"/>
        </authorList>
    </citation>
    <scope>IDENTIFICATION</scope>
    <source>
        <tissue evidence="5 6">Young leaves</tissue>
    </source>
</reference>
<dbReference type="NCBIfam" id="TIGR00756">
    <property type="entry name" value="PPR"/>
    <property type="match status" value="7"/>
</dbReference>
<feature type="repeat" description="PPR" evidence="2">
    <location>
        <begin position="268"/>
        <end position="302"/>
    </location>
</feature>
<name>A0A8B7CSV6_PHODC</name>
<dbReference type="GO" id="GO:0009451">
    <property type="term" value="P:RNA modification"/>
    <property type="evidence" value="ECO:0007669"/>
    <property type="project" value="InterPro"/>
</dbReference>
<dbReference type="PANTHER" id="PTHR47926:SF541">
    <property type="entry name" value="DYW DOMAIN-CONTAINING PROTEIN"/>
    <property type="match status" value="1"/>
</dbReference>
<keyword evidence="4" id="KW-1185">Reference proteome</keyword>
<evidence type="ECO:0000259" key="3">
    <source>
        <dbReference type="Pfam" id="PF14432"/>
    </source>
</evidence>
<protein>
    <submittedName>
        <fullName evidence="5 6">Pentatricopeptide repeat-containing protein At1g25360-like</fullName>
    </submittedName>
</protein>
<organism evidence="4 5">
    <name type="scientific">Phoenix dactylifera</name>
    <name type="common">Date palm</name>
    <dbReference type="NCBI Taxonomy" id="42345"/>
    <lineage>
        <taxon>Eukaryota</taxon>
        <taxon>Viridiplantae</taxon>
        <taxon>Streptophyta</taxon>
        <taxon>Embryophyta</taxon>
        <taxon>Tracheophyta</taxon>
        <taxon>Spermatophyta</taxon>
        <taxon>Magnoliopsida</taxon>
        <taxon>Liliopsida</taxon>
        <taxon>Arecaceae</taxon>
        <taxon>Coryphoideae</taxon>
        <taxon>Phoeniceae</taxon>
        <taxon>Phoenix</taxon>
    </lineage>
</organism>
<dbReference type="Gene3D" id="1.25.40.10">
    <property type="entry name" value="Tetratricopeptide repeat domain"/>
    <property type="match status" value="5"/>
</dbReference>
<evidence type="ECO:0000313" key="5">
    <source>
        <dbReference type="RefSeq" id="XP_008805705.2"/>
    </source>
</evidence>
<dbReference type="FunFam" id="1.25.40.10:FF:000677">
    <property type="entry name" value="Pentatricopeptide repeat-containing protein"/>
    <property type="match status" value="1"/>
</dbReference>
<dbReference type="PANTHER" id="PTHR47926">
    <property type="entry name" value="PENTATRICOPEPTIDE REPEAT-CONTAINING PROTEIN"/>
    <property type="match status" value="1"/>
</dbReference>
<feature type="repeat" description="PPR" evidence="2">
    <location>
        <begin position="505"/>
        <end position="539"/>
    </location>
</feature>
<accession>A0A8B7CSV6</accession>
<dbReference type="PROSITE" id="PS51375">
    <property type="entry name" value="PPR"/>
    <property type="match status" value="6"/>
</dbReference>
<dbReference type="KEGG" id="pda:103718592"/>
<dbReference type="Pfam" id="PF01535">
    <property type="entry name" value="PPR"/>
    <property type="match status" value="5"/>
</dbReference>
<dbReference type="OrthoDB" id="185373at2759"/>
<feature type="repeat" description="PPR" evidence="2">
    <location>
        <begin position="404"/>
        <end position="438"/>
    </location>
</feature>
<dbReference type="InterPro" id="IPR011990">
    <property type="entry name" value="TPR-like_helical_dom_sf"/>
</dbReference>
<dbReference type="Pfam" id="PF13041">
    <property type="entry name" value="PPR_2"/>
    <property type="match status" value="3"/>
</dbReference>
<dbReference type="InterPro" id="IPR032867">
    <property type="entry name" value="DYW_dom"/>
</dbReference>